<keyword evidence="2" id="KW-0813">Transport</keyword>
<gene>
    <name evidence="6" type="ORF">PQR63_18640</name>
</gene>
<dbReference type="PANTHER" id="PTHR30290">
    <property type="entry name" value="PERIPLASMIC BINDING COMPONENT OF ABC TRANSPORTER"/>
    <property type="match status" value="1"/>
</dbReference>
<dbReference type="PIRSF" id="PIRSF002741">
    <property type="entry name" value="MppA"/>
    <property type="match status" value="1"/>
</dbReference>
<feature type="chain" id="PRO_5046638546" evidence="4">
    <location>
        <begin position="24"/>
        <end position="525"/>
    </location>
</feature>
<comment type="caution">
    <text evidence="6">The sequence shown here is derived from an EMBL/GenBank/DDBJ whole genome shotgun (WGS) entry which is preliminary data.</text>
</comment>
<sequence>MLSPCISVAIAAVVLNATMMAHAADLRIGFKAEVTSADPHVLNGQNRNVWAHVYESLISEDAKLRPVPKLALSWRAVNPTTWEFKLRPGVHFHDGALMSAEDVKYSIDRAMHLTGARTFRSYLKGITGVTVTGPLTVQISTSETNPTVPDNLGLIAIIPRSLGANVSEESFASGKSAIGTGPYKFAAWINGQKVVLNKNADYWGTKEPWDSVTFQFIPREPARASALLSGAVDIIDGATANLKSAFRTAQNIEQTSVTSYMLNYLLLDQRRDVTPFVRDNNGAPMSSNPFKVPQVRQAMMRAISRSGLIRFLMKADGTASEQLVPVGFFGYDAGLHLPDYDVAAAKALLAEGGYPKGFRMTVQCPNNRYVNDGKLCEAMAQLFSRIGITTEVSVMPFSVFLPRAAGGPSGVSEFSIFMLGTGAVTGDSLTMLTSIIHTPDRKTGIGANNYGGYSNPQVDALIDAALETMDPIKREALQQQAARIALEDGAIIPLLNQNATWAYRNNLSFAPRADGFTMATDIRPR</sequence>
<dbReference type="Pfam" id="PF00496">
    <property type="entry name" value="SBP_bac_5"/>
    <property type="match status" value="1"/>
</dbReference>
<dbReference type="InterPro" id="IPR000914">
    <property type="entry name" value="SBP_5_dom"/>
</dbReference>
<dbReference type="Gene3D" id="3.40.190.10">
    <property type="entry name" value="Periplasmic binding protein-like II"/>
    <property type="match status" value="1"/>
</dbReference>
<keyword evidence="7" id="KW-1185">Reference proteome</keyword>
<feature type="domain" description="Solute-binding protein family 5" evidence="5">
    <location>
        <begin position="66"/>
        <end position="437"/>
    </location>
</feature>
<dbReference type="RefSeq" id="WP_408169453.1">
    <property type="nucleotide sequence ID" value="NZ_JAQQFR010000012.1"/>
</dbReference>
<evidence type="ECO:0000256" key="4">
    <source>
        <dbReference type="SAM" id="SignalP"/>
    </source>
</evidence>
<dbReference type="SUPFAM" id="SSF53850">
    <property type="entry name" value="Periplasmic binding protein-like II"/>
    <property type="match status" value="1"/>
</dbReference>
<evidence type="ECO:0000313" key="7">
    <source>
        <dbReference type="Proteomes" id="UP001629214"/>
    </source>
</evidence>
<dbReference type="Gene3D" id="3.10.105.10">
    <property type="entry name" value="Dipeptide-binding Protein, Domain 3"/>
    <property type="match status" value="1"/>
</dbReference>
<evidence type="ECO:0000256" key="2">
    <source>
        <dbReference type="ARBA" id="ARBA00022448"/>
    </source>
</evidence>
<dbReference type="InterPro" id="IPR039424">
    <property type="entry name" value="SBP_5"/>
</dbReference>
<reference evidence="6 7" key="1">
    <citation type="journal article" date="2024" name="Chem. Sci.">
        <title>Discovery of megapolipeptins by genome mining of a Burkholderiales bacteria collection.</title>
        <authorList>
            <person name="Paulo B.S."/>
            <person name="Recchia M.J.J."/>
            <person name="Lee S."/>
            <person name="Fergusson C.H."/>
            <person name="Romanowski S.B."/>
            <person name="Hernandez A."/>
            <person name="Krull N."/>
            <person name="Liu D.Y."/>
            <person name="Cavanagh H."/>
            <person name="Bos A."/>
            <person name="Gray C.A."/>
            <person name="Murphy B.T."/>
            <person name="Linington R.G."/>
            <person name="Eustaquio A.S."/>
        </authorList>
    </citation>
    <scope>NUCLEOTIDE SEQUENCE [LARGE SCALE GENOMIC DNA]</scope>
    <source>
        <strain evidence="6 7">RL21-008-BIB-B</strain>
    </source>
</reference>
<dbReference type="InterPro" id="IPR030678">
    <property type="entry name" value="Peptide/Ni-bd"/>
</dbReference>
<dbReference type="EMBL" id="JAQQFR010000012">
    <property type="protein sequence ID" value="MFL9880423.1"/>
    <property type="molecule type" value="Genomic_DNA"/>
</dbReference>
<proteinExistence type="inferred from homology"/>
<protein>
    <submittedName>
        <fullName evidence="6">ABC transporter substrate-binding protein</fullName>
    </submittedName>
</protein>
<feature type="signal peptide" evidence="4">
    <location>
        <begin position="1"/>
        <end position="23"/>
    </location>
</feature>
<name>A0ABW8ZDN9_9BURK</name>
<comment type="similarity">
    <text evidence="1">Belongs to the bacterial solute-binding protein 5 family.</text>
</comment>
<dbReference type="PANTHER" id="PTHR30290:SF9">
    <property type="entry name" value="OLIGOPEPTIDE-BINDING PROTEIN APPA"/>
    <property type="match status" value="1"/>
</dbReference>
<keyword evidence="3 4" id="KW-0732">Signal</keyword>
<evidence type="ECO:0000313" key="6">
    <source>
        <dbReference type="EMBL" id="MFL9880423.1"/>
    </source>
</evidence>
<evidence type="ECO:0000256" key="1">
    <source>
        <dbReference type="ARBA" id="ARBA00005695"/>
    </source>
</evidence>
<organism evidence="6 7">
    <name type="scientific">Herbaspirillum rhizosphaerae</name>
    <dbReference type="NCBI Taxonomy" id="346179"/>
    <lineage>
        <taxon>Bacteria</taxon>
        <taxon>Pseudomonadati</taxon>
        <taxon>Pseudomonadota</taxon>
        <taxon>Betaproteobacteria</taxon>
        <taxon>Burkholderiales</taxon>
        <taxon>Oxalobacteraceae</taxon>
        <taxon>Herbaspirillum</taxon>
    </lineage>
</organism>
<dbReference type="CDD" id="cd08498">
    <property type="entry name" value="PBP2_NikA_DppA_OppA_like_2"/>
    <property type="match status" value="1"/>
</dbReference>
<dbReference type="Proteomes" id="UP001629214">
    <property type="component" value="Unassembled WGS sequence"/>
</dbReference>
<evidence type="ECO:0000259" key="5">
    <source>
        <dbReference type="Pfam" id="PF00496"/>
    </source>
</evidence>
<evidence type="ECO:0000256" key="3">
    <source>
        <dbReference type="ARBA" id="ARBA00022729"/>
    </source>
</evidence>
<accession>A0ABW8ZDN9</accession>